<dbReference type="PRINTS" id="PR02055">
    <property type="entry name" value="PROTEINF105"/>
</dbReference>
<comment type="similarity">
    <text evidence="2">Belongs to the peptidase C65 family. Otulin subfamily.</text>
</comment>
<dbReference type="InterPro" id="IPR023235">
    <property type="entry name" value="FAM105"/>
</dbReference>
<name>A0AAN9VHF8_9ORTH</name>
<comment type="subcellular location">
    <subcellularLocation>
        <location evidence="1">Cytoplasm</location>
    </subcellularLocation>
</comment>
<dbReference type="GO" id="GO:0004843">
    <property type="term" value="F:cysteine-type deubiquitinase activity"/>
    <property type="evidence" value="ECO:0007669"/>
    <property type="project" value="InterPro"/>
</dbReference>
<feature type="region of interest" description="Linear diubiquitin binding" evidence="5">
    <location>
        <begin position="961"/>
        <end position="967"/>
    </location>
</feature>
<evidence type="ECO:0000256" key="2">
    <source>
        <dbReference type="ARBA" id="ARBA00010267"/>
    </source>
</evidence>
<feature type="active site" description="Nucleophile" evidence="4">
    <location>
        <position position="810"/>
    </location>
</feature>
<comment type="caution">
    <text evidence="6">The sequence shown here is derived from an EMBL/GenBank/DDBJ whole genome shotgun (WGS) entry which is preliminary data.</text>
</comment>
<feature type="active site" evidence="4">
    <location>
        <position position="1017"/>
    </location>
</feature>
<evidence type="ECO:0000256" key="4">
    <source>
        <dbReference type="PIRSR" id="PIRSR623237-1"/>
    </source>
</evidence>
<evidence type="ECO:0000256" key="5">
    <source>
        <dbReference type="PIRSR" id="PIRSR623237-2"/>
    </source>
</evidence>
<dbReference type="PANTHER" id="PTHR33662:SF3">
    <property type="entry name" value="FIBROUS SHEATH CABYR-BINDING PROTEIN-LIKE-RELATED"/>
    <property type="match status" value="1"/>
</dbReference>
<proteinExistence type="inferred from homology"/>
<evidence type="ECO:0000313" key="6">
    <source>
        <dbReference type="EMBL" id="KAK7862901.1"/>
    </source>
</evidence>
<evidence type="ECO:0000256" key="3">
    <source>
        <dbReference type="ARBA" id="ARBA00022490"/>
    </source>
</evidence>
<feature type="region of interest" description="Linear diubiquitin binding" evidence="5">
    <location>
        <begin position="805"/>
        <end position="807"/>
    </location>
</feature>
<dbReference type="InterPro" id="IPR023237">
    <property type="entry name" value="Otulin"/>
</dbReference>
<dbReference type="GO" id="GO:1990108">
    <property type="term" value="P:protein linear deubiquitination"/>
    <property type="evidence" value="ECO:0007669"/>
    <property type="project" value="InterPro"/>
</dbReference>
<protein>
    <recommendedName>
        <fullName evidence="8">OTU domain-containing protein</fullName>
    </recommendedName>
</protein>
<accession>A0AAN9VHF8</accession>
<evidence type="ECO:0000256" key="1">
    <source>
        <dbReference type="ARBA" id="ARBA00004496"/>
    </source>
</evidence>
<dbReference type="GO" id="GO:0005737">
    <property type="term" value="C:cytoplasm"/>
    <property type="evidence" value="ECO:0007669"/>
    <property type="project" value="UniProtKB-SubCell"/>
</dbReference>
<feature type="region of interest" description="Linear diubiquitin binding" evidence="5">
    <location>
        <begin position="1014"/>
        <end position="1016"/>
    </location>
</feature>
<evidence type="ECO:0000313" key="7">
    <source>
        <dbReference type="Proteomes" id="UP001378592"/>
    </source>
</evidence>
<organism evidence="6 7">
    <name type="scientific">Gryllus longicercus</name>
    <dbReference type="NCBI Taxonomy" id="2509291"/>
    <lineage>
        <taxon>Eukaryota</taxon>
        <taxon>Metazoa</taxon>
        <taxon>Ecdysozoa</taxon>
        <taxon>Arthropoda</taxon>
        <taxon>Hexapoda</taxon>
        <taxon>Insecta</taxon>
        <taxon>Pterygota</taxon>
        <taxon>Neoptera</taxon>
        <taxon>Polyneoptera</taxon>
        <taxon>Orthoptera</taxon>
        <taxon>Ensifera</taxon>
        <taxon>Gryllidea</taxon>
        <taxon>Grylloidea</taxon>
        <taxon>Gryllidae</taxon>
        <taxon>Gryllinae</taxon>
        <taxon>Gryllus</taxon>
    </lineage>
</organism>
<dbReference type="PANTHER" id="PTHR33662">
    <property type="entry name" value="OTU DEUBIQUITINASE WITH LINEAR LINKAGE-SPECIFICITY A-RELATED"/>
    <property type="match status" value="1"/>
</dbReference>
<reference evidence="6 7" key="1">
    <citation type="submission" date="2024-03" db="EMBL/GenBank/DDBJ databases">
        <title>The genome assembly and annotation of the cricket Gryllus longicercus Weissman &amp; Gray.</title>
        <authorList>
            <person name="Szrajer S."/>
            <person name="Gray D."/>
            <person name="Ylla G."/>
        </authorList>
    </citation>
    <scope>NUCLEOTIDE SEQUENCE [LARGE SCALE GENOMIC DNA]</scope>
    <source>
        <strain evidence="6">DAG 2021-001</strain>
        <tissue evidence="6">Whole body minus gut</tissue>
    </source>
</reference>
<dbReference type="AlphaFoldDB" id="A0AAN9VHF8"/>
<dbReference type="Proteomes" id="UP001378592">
    <property type="component" value="Unassembled WGS sequence"/>
</dbReference>
<dbReference type="Pfam" id="PF16218">
    <property type="entry name" value="Peptidase_C101"/>
    <property type="match status" value="1"/>
</dbReference>
<dbReference type="EMBL" id="JAZDUA010000251">
    <property type="protein sequence ID" value="KAK7862901.1"/>
    <property type="molecule type" value="Genomic_DNA"/>
</dbReference>
<dbReference type="CDD" id="cd22790">
    <property type="entry name" value="OTU_OTUL-like"/>
    <property type="match status" value="1"/>
</dbReference>
<keyword evidence="7" id="KW-1185">Reference proteome</keyword>
<gene>
    <name evidence="6" type="ORF">R5R35_002453</name>
</gene>
<evidence type="ECO:0008006" key="8">
    <source>
        <dbReference type="Google" id="ProtNLM"/>
    </source>
</evidence>
<feature type="region of interest" description="Linear diubiquitin binding" evidence="5">
    <location>
        <begin position="774"/>
        <end position="775"/>
    </location>
</feature>
<feature type="active site" evidence="4">
    <location>
        <position position="807"/>
    </location>
</feature>
<keyword evidence="3" id="KW-0963">Cytoplasm</keyword>
<sequence length="1023" mass="114109">MQGLWGYESIVDSPERLQFQMISFTLDPQWCGLLFSIYCRHEKTSVLGPDTFSTCTLTGPPLDADWIAFAGSIGVEICRLSSSWALIFETVKASGVILLLGVGSLVCYKLYHYYWPGSRSRLNSPNSSPPHSRYGENLILYHVRDDNQLVEDLDDEDISSIEGRYFGPAPVPSKSSLQHGIDVANFLRKSRFFSIIPSASHFKFGLSYDEYGNESSTFEESQMEKLSNSSSASSPCGLQHFRQGSWSMKHNMGPGLHRACLKEQKKTSKDNDSSWLMKRLKNMLSVSQGPQQLEHGCASLPVTPGCRLKHRNRDRKIVTNWEDGWKYAPFGMFRDNKPSNGDGSSMASRKSSFGSNCSPILIHSRITRDESCDSLGYSKRLPREGSFDSTCSELSLDISLPEAPNESSTMLCLDNLQEEIDQLKNHCLMMDEEFETIKCNRNLPGMSSLMNVNVNSNNRLENKAQSPHDALQETLAQENARACFAGLYSLTTIKNSTSSELSDSFTANGRASVGSAESLAWDSPIAVASPVKVGSTDDSYIAENVCVVSNPDNCTKPTMERVAEELECQILNSETASVHIEDNSMAELEWDEDGLDDFIEEEELEPTQFDKMAETVVPKETNSNYNSSEEHFVDPQITANDMVRSTISTSSFSERSSKAESSGFESKLTDSTITDVSSQWHCDWDQNINPWNNCALEESGFLEWDNNINCSRQPPRDWSEGRETIASVSEQSTPMSDVPNSEAISPMSNFPISTSNVTENVGPKVNIFEYAMREWQGHTKKAETILKGYAEIPSLLGVQYLRSIRGDNYCGVRAALFQVLSKGLPLPSGSTVYDYLSNACRMGNSKWLQNWNFAGRLPYESSNVLHGMKSCLESLDNMVSVLSSSEDRQQTLVTLLNRNPSLDLHLMEAAKLHMLMCAMELYEASSAGLDVPLFAMLMFARDTSETPRDLMNNHLKNVGNTGGLEQVEMFLLGYALQVTLRVVRPAAHGTEDFICCYPDWNLGVWPEVILIAEDDRHYNVLVN</sequence>
<dbReference type="PRINTS" id="PR02057">
    <property type="entry name" value="PROTEINF105B"/>
</dbReference>